<dbReference type="Proteomes" id="UP000008983">
    <property type="component" value="Unassembled WGS sequence"/>
</dbReference>
<dbReference type="STRING" id="857967.G0R2B7"/>
<evidence type="ECO:0000313" key="3">
    <source>
        <dbReference type="Proteomes" id="UP000008983"/>
    </source>
</evidence>
<dbReference type="EMBL" id="GL984250">
    <property type="protein sequence ID" value="EGR28393.1"/>
    <property type="molecule type" value="Genomic_DNA"/>
</dbReference>
<protein>
    <recommendedName>
        <fullName evidence="4">Transmembrane protein</fullName>
    </recommendedName>
</protein>
<sequence>MTYGKIIFNNIKEYTPSWIKTIPYSQTVKPTFTRLPQRVGIMNADPKVKRMWRFLQQNVQYYPWLWQMFLLGISFTWFHIVYDPWLQLYKANNANRTYDYAFKKEKAYQKKKQAEEEGEQ</sequence>
<dbReference type="OrthoDB" id="284567at2759"/>
<gene>
    <name evidence="2" type="ORF">IMG5_176490</name>
</gene>
<keyword evidence="1" id="KW-0472">Membrane</keyword>
<dbReference type="OMA" id="IAREKAW"/>
<keyword evidence="1" id="KW-1133">Transmembrane helix</keyword>
<evidence type="ECO:0000256" key="1">
    <source>
        <dbReference type="SAM" id="Phobius"/>
    </source>
</evidence>
<organism evidence="2 3">
    <name type="scientific">Ichthyophthirius multifiliis</name>
    <name type="common">White spot disease agent</name>
    <name type="synonym">Ich</name>
    <dbReference type="NCBI Taxonomy" id="5932"/>
    <lineage>
        <taxon>Eukaryota</taxon>
        <taxon>Sar</taxon>
        <taxon>Alveolata</taxon>
        <taxon>Ciliophora</taxon>
        <taxon>Intramacronucleata</taxon>
        <taxon>Oligohymenophorea</taxon>
        <taxon>Hymenostomatida</taxon>
        <taxon>Ophryoglenina</taxon>
        <taxon>Ichthyophthirius</taxon>
    </lineage>
</organism>
<dbReference type="InParanoid" id="G0R2B7"/>
<dbReference type="RefSeq" id="XP_004027738.1">
    <property type="nucleotide sequence ID" value="XM_004027689.1"/>
</dbReference>
<dbReference type="GeneID" id="14904477"/>
<feature type="transmembrane region" description="Helical" evidence="1">
    <location>
        <begin position="61"/>
        <end position="82"/>
    </location>
</feature>
<keyword evidence="1" id="KW-0812">Transmembrane</keyword>
<proteinExistence type="predicted"/>
<name>G0R2B7_ICHMU</name>
<dbReference type="eggNOG" id="ENOG502SUDA">
    <property type="taxonomic scope" value="Eukaryota"/>
</dbReference>
<accession>G0R2B7</accession>
<reference evidence="2 3" key="1">
    <citation type="submission" date="2011-07" db="EMBL/GenBank/DDBJ databases">
        <authorList>
            <person name="Coyne R."/>
            <person name="Brami D."/>
            <person name="Johnson J."/>
            <person name="Hostetler J."/>
            <person name="Hannick L."/>
            <person name="Clark T."/>
            <person name="Cassidy-Hanley D."/>
            <person name="Inman J."/>
        </authorList>
    </citation>
    <scope>NUCLEOTIDE SEQUENCE [LARGE SCALE GENOMIC DNA]</scope>
    <source>
        <strain evidence="2 3">G5</strain>
    </source>
</reference>
<evidence type="ECO:0000313" key="2">
    <source>
        <dbReference type="EMBL" id="EGR28393.1"/>
    </source>
</evidence>
<keyword evidence="3" id="KW-1185">Reference proteome</keyword>
<evidence type="ECO:0008006" key="4">
    <source>
        <dbReference type="Google" id="ProtNLM"/>
    </source>
</evidence>
<dbReference type="AlphaFoldDB" id="G0R2B7"/>